<sequence>MVALGFSIYPEKHSLDKSLAYIERLAQYGAKRMFISLLQFSEESQSIIDLYRRIIACANDKGIEVVADISPDFIANNNWTGQIISKAKDIGLAGVRLDEALPLDEIVSLTHNAYNLKIELNSSTDKQLLLDLIDAGANIENLICCHNFYPHEFTGLSRAHFMDMSRFYHEHRLVSSVFVSSHTATEGPWPVTEGLPTLEELRHVPIWVQAEVLKATGFFDNIIISNQFIDEEELAILAETLHRKELVLEYETSLSLTDVEQQILDFHHVYRGDISDYVIRSTWPRVHYASEAIPPRNHEKNVQRGTIMIDNDLYTRYKGELQIALKTFSVSEKTNQVGQLTAESLLILDFMKPEQSFFLRKKSYTKLH</sequence>
<dbReference type="EMBL" id="RQZA01000008">
    <property type="protein sequence ID" value="RRD30432.1"/>
    <property type="molecule type" value="Genomic_DNA"/>
</dbReference>
<dbReference type="Pfam" id="PF05913">
    <property type="entry name" value="MupG_C"/>
    <property type="match status" value="1"/>
</dbReference>
<dbReference type="STRING" id="1123309.GCA_000377005_00583"/>
<reference evidence="3 4" key="1">
    <citation type="submission" date="2018-11" db="EMBL/GenBank/DDBJ databases">
        <title>Genomes From Bacteria Associated with the Canine Oral Cavity: a Test Case for Automated Genome-Based Taxonomic Assignment.</title>
        <authorList>
            <person name="Coil D.A."/>
            <person name="Jospin G."/>
            <person name="Darling A.E."/>
            <person name="Wallis C."/>
            <person name="Davis I.J."/>
            <person name="Harris S."/>
            <person name="Eisen J.A."/>
            <person name="Holcombe L.J."/>
            <person name="O'Flynn C."/>
        </authorList>
    </citation>
    <scope>NUCLEOTIDE SEQUENCE [LARGE SCALE GENOMIC DNA]</scope>
    <source>
        <strain evidence="3 4">OH4621_COT-116</strain>
    </source>
</reference>
<comment type="caution">
    <text evidence="3">The sequence shown here is derived from an EMBL/GenBank/DDBJ whole genome shotgun (WGS) entry which is preliminary data.</text>
</comment>
<dbReference type="InterPro" id="IPR043797">
    <property type="entry name" value="MupG_N"/>
</dbReference>
<dbReference type="InterPro" id="IPR013785">
    <property type="entry name" value="Aldolase_TIM"/>
</dbReference>
<protein>
    <submittedName>
        <fullName evidence="3">DUF871 domain-containing protein</fullName>
    </submittedName>
</protein>
<evidence type="ECO:0000313" key="3">
    <source>
        <dbReference type="EMBL" id="RRD30432.1"/>
    </source>
</evidence>
<name>A0A3P1V8B0_9STRE</name>
<dbReference type="SUPFAM" id="SSF50891">
    <property type="entry name" value="Cyclophilin-like"/>
    <property type="match status" value="1"/>
</dbReference>
<dbReference type="Proteomes" id="UP000281771">
    <property type="component" value="Unassembled WGS sequence"/>
</dbReference>
<dbReference type="Gene3D" id="2.40.100.10">
    <property type="entry name" value="Cyclophilin-like"/>
    <property type="match status" value="1"/>
</dbReference>
<dbReference type="Gene3D" id="3.20.20.70">
    <property type="entry name" value="Aldolase class I"/>
    <property type="match status" value="1"/>
</dbReference>
<dbReference type="RefSeq" id="WP_124777604.1">
    <property type="nucleotide sequence ID" value="NZ_RQZA01000008.1"/>
</dbReference>
<organism evidence="3 4">
    <name type="scientific">Streptococcus minor</name>
    <dbReference type="NCBI Taxonomy" id="229549"/>
    <lineage>
        <taxon>Bacteria</taxon>
        <taxon>Bacillati</taxon>
        <taxon>Bacillota</taxon>
        <taxon>Bacilli</taxon>
        <taxon>Lactobacillales</taxon>
        <taxon>Streptococcaceae</taxon>
        <taxon>Streptococcus</taxon>
    </lineage>
</organism>
<dbReference type="PANTHER" id="PTHR38435:SF1">
    <property type="entry name" value="DUF871 DOMAIN-CONTAINING PROTEIN"/>
    <property type="match status" value="1"/>
</dbReference>
<evidence type="ECO:0000259" key="2">
    <source>
        <dbReference type="Pfam" id="PF19200"/>
    </source>
</evidence>
<dbReference type="AlphaFoldDB" id="A0A3P1V8B0"/>
<dbReference type="PANTHER" id="PTHR38435">
    <property type="match status" value="1"/>
</dbReference>
<evidence type="ECO:0000259" key="1">
    <source>
        <dbReference type="Pfam" id="PF05913"/>
    </source>
</evidence>
<dbReference type="InterPro" id="IPR017853">
    <property type="entry name" value="GH"/>
</dbReference>
<feature type="domain" description="6-phospho-N-acetylmuramidase N-terminal" evidence="2">
    <location>
        <begin position="4"/>
        <end position="237"/>
    </location>
</feature>
<accession>A0A3P1V8B0</accession>
<dbReference type="Pfam" id="PF19200">
    <property type="entry name" value="MupG_N"/>
    <property type="match status" value="1"/>
</dbReference>
<evidence type="ECO:0000313" key="4">
    <source>
        <dbReference type="Proteomes" id="UP000281771"/>
    </source>
</evidence>
<feature type="domain" description="6-phospho-N-acetylmuramidase C-terminal" evidence="1">
    <location>
        <begin position="247"/>
        <end position="359"/>
    </location>
</feature>
<gene>
    <name evidence="3" type="ORF">EII38_08135</name>
</gene>
<keyword evidence="4" id="KW-1185">Reference proteome</keyword>
<dbReference type="InterPro" id="IPR029000">
    <property type="entry name" value="Cyclophilin-like_dom_sf"/>
</dbReference>
<dbReference type="InterPro" id="IPR008589">
    <property type="entry name" value="MupG"/>
</dbReference>
<dbReference type="InterPro" id="IPR043894">
    <property type="entry name" value="MupG_C"/>
</dbReference>
<dbReference type="SUPFAM" id="SSF51445">
    <property type="entry name" value="(Trans)glycosidases"/>
    <property type="match status" value="1"/>
</dbReference>
<proteinExistence type="predicted"/>